<sequence length="85" mass="9778">MKATIDESEGVSSLVLTDSEFFFQIENYNVTLMVQEQSEEKTSFELDIDGQHFEEDNGVFYQKADFIVKDFKKRLIAKCAINNGL</sequence>
<comment type="caution">
    <text evidence="1">The sequence shown here is derived from an EMBL/GenBank/DDBJ whole genome shotgun (WGS) entry which is preliminary data.</text>
</comment>
<evidence type="ECO:0000313" key="2">
    <source>
        <dbReference type="Proteomes" id="UP000648482"/>
    </source>
</evidence>
<gene>
    <name evidence="1" type="ORF">PALI_b0367</name>
</gene>
<name>A0ABR9E7N2_9GAMM</name>
<dbReference type="EMBL" id="AQGU01000029">
    <property type="protein sequence ID" value="MBE0361404.1"/>
    <property type="molecule type" value="Genomic_DNA"/>
</dbReference>
<dbReference type="Proteomes" id="UP000648482">
    <property type="component" value="Unassembled WGS sequence"/>
</dbReference>
<accession>A0ABR9E7N2</accession>
<keyword evidence="2" id="KW-1185">Reference proteome</keyword>
<protein>
    <submittedName>
        <fullName evidence="1">Uncharacterized protein</fullName>
    </submittedName>
</protein>
<evidence type="ECO:0000313" key="1">
    <source>
        <dbReference type="EMBL" id="MBE0361404.1"/>
    </source>
</evidence>
<reference evidence="1 2" key="1">
    <citation type="submission" date="2015-06" db="EMBL/GenBank/DDBJ databases">
        <title>Genome sequence of Pseudoalteromonas aliena.</title>
        <authorList>
            <person name="Xie B.-B."/>
            <person name="Rong J.-C."/>
            <person name="Qin Q.-L."/>
            <person name="Zhang Y.-Z."/>
        </authorList>
    </citation>
    <scope>NUCLEOTIDE SEQUENCE [LARGE SCALE GENOMIC DNA]</scope>
    <source>
        <strain evidence="1 2">SW19</strain>
    </source>
</reference>
<proteinExistence type="predicted"/>
<organism evidence="1 2">
    <name type="scientific">Pseudoalteromonas aliena SW19</name>
    <dbReference type="NCBI Taxonomy" id="1314866"/>
    <lineage>
        <taxon>Bacteria</taxon>
        <taxon>Pseudomonadati</taxon>
        <taxon>Pseudomonadota</taxon>
        <taxon>Gammaproteobacteria</taxon>
        <taxon>Alteromonadales</taxon>
        <taxon>Pseudoalteromonadaceae</taxon>
        <taxon>Pseudoalteromonas</taxon>
    </lineage>
</organism>